<feature type="domain" description="HTH gntR-type" evidence="4">
    <location>
        <begin position="11"/>
        <end position="79"/>
    </location>
</feature>
<dbReference type="InterPro" id="IPR000524">
    <property type="entry name" value="Tscrpt_reg_HTH_GntR"/>
</dbReference>
<dbReference type="InterPro" id="IPR011663">
    <property type="entry name" value="UTRA"/>
</dbReference>
<dbReference type="InterPro" id="IPR050679">
    <property type="entry name" value="Bact_HTH_transcr_reg"/>
</dbReference>
<evidence type="ECO:0000256" key="3">
    <source>
        <dbReference type="ARBA" id="ARBA00023163"/>
    </source>
</evidence>
<evidence type="ECO:0000259" key="4">
    <source>
        <dbReference type="PROSITE" id="PS50949"/>
    </source>
</evidence>
<dbReference type="EMBL" id="BAAANF010000008">
    <property type="protein sequence ID" value="GAA1679692.1"/>
    <property type="molecule type" value="Genomic_DNA"/>
</dbReference>
<keyword evidence="6" id="KW-1185">Reference proteome</keyword>
<accession>A0ABP4SZA4</accession>
<dbReference type="InterPro" id="IPR036390">
    <property type="entry name" value="WH_DNA-bd_sf"/>
</dbReference>
<evidence type="ECO:0000313" key="6">
    <source>
        <dbReference type="Proteomes" id="UP001500280"/>
    </source>
</evidence>
<protein>
    <submittedName>
        <fullName evidence="5">GntR family transcriptional regulator</fullName>
    </submittedName>
</protein>
<dbReference type="PRINTS" id="PR00035">
    <property type="entry name" value="HTHGNTR"/>
</dbReference>
<comment type="caution">
    <text evidence="5">The sequence shown here is derived from an EMBL/GenBank/DDBJ whole genome shotgun (WGS) entry which is preliminary data.</text>
</comment>
<evidence type="ECO:0000313" key="5">
    <source>
        <dbReference type="EMBL" id="GAA1679692.1"/>
    </source>
</evidence>
<dbReference type="Gene3D" id="1.10.10.10">
    <property type="entry name" value="Winged helix-like DNA-binding domain superfamily/Winged helix DNA-binding domain"/>
    <property type="match status" value="1"/>
</dbReference>
<organism evidence="5 6">
    <name type="scientific">Kribbella yunnanensis</name>
    <dbReference type="NCBI Taxonomy" id="190194"/>
    <lineage>
        <taxon>Bacteria</taxon>
        <taxon>Bacillati</taxon>
        <taxon>Actinomycetota</taxon>
        <taxon>Actinomycetes</taxon>
        <taxon>Propionibacteriales</taxon>
        <taxon>Kribbellaceae</taxon>
        <taxon>Kribbella</taxon>
    </lineage>
</organism>
<dbReference type="SMART" id="SM00866">
    <property type="entry name" value="UTRA"/>
    <property type="match status" value="1"/>
</dbReference>
<reference evidence="6" key="1">
    <citation type="journal article" date="2019" name="Int. J. Syst. Evol. Microbiol.">
        <title>The Global Catalogue of Microorganisms (GCM) 10K type strain sequencing project: providing services to taxonomists for standard genome sequencing and annotation.</title>
        <authorList>
            <consortium name="The Broad Institute Genomics Platform"/>
            <consortium name="The Broad Institute Genome Sequencing Center for Infectious Disease"/>
            <person name="Wu L."/>
            <person name="Ma J."/>
        </authorList>
    </citation>
    <scope>NUCLEOTIDE SEQUENCE [LARGE SCALE GENOMIC DNA]</scope>
    <source>
        <strain evidence="6">JCM 14307</strain>
    </source>
</reference>
<dbReference type="CDD" id="cd07377">
    <property type="entry name" value="WHTH_GntR"/>
    <property type="match status" value="1"/>
</dbReference>
<name>A0ABP4SZA4_9ACTN</name>
<dbReference type="InterPro" id="IPR028978">
    <property type="entry name" value="Chorismate_lyase_/UTRA_dom_sf"/>
</dbReference>
<keyword evidence="3" id="KW-0804">Transcription</keyword>
<dbReference type="Gene3D" id="3.40.1410.10">
    <property type="entry name" value="Chorismate lyase-like"/>
    <property type="match status" value="1"/>
</dbReference>
<dbReference type="Proteomes" id="UP001500280">
    <property type="component" value="Unassembled WGS sequence"/>
</dbReference>
<dbReference type="SUPFAM" id="SSF46785">
    <property type="entry name" value="Winged helix' DNA-binding domain"/>
    <property type="match status" value="1"/>
</dbReference>
<dbReference type="Pfam" id="PF00392">
    <property type="entry name" value="GntR"/>
    <property type="match status" value="1"/>
</dbReference>
<keyword evidence="2" id="KW-0238">DNA-binding</keyword>
<dbReference type="InterPro" id="IPR036388">
    <property type="entry name" value="WH-like_DNA-bd_sf"/>
</dbReference>
<gene>
    <name evidence="5" type="ORF">GCM10009745_24510</name>
</gene>
<keyword evidence="1" id="KW-0805">Transcription regulation</keyword>
<dbReference type="PANTHER" id="PTHR44846:SF17">
    <property type="entry name" value="GNTR-FAMILY TRANSCRIPTIONAL REGULATOR"/>
    <property type="match status" value="1"/>
</dbReference>
<sequence length="256" mass="27911">MGSMIDRVSGVPAYRQVAADLRGKISDGTYPAGAKLPSERTLIGAYDVSRITIREAIAVLRSEGLVVAEHGRGVFVRATASVVRLSRTRLSKAARDANQAYFLGDATANSFNPTVQVTIRFEEASPDHAAVLDVPAGSELLVRERLMLADGQPMQLATSRLPRDLTRGTQAEEMDTGPGGIYSRLEEAGYKPSRYTELVKTRMPNRDETTALQLRAGVPVLVVQRVAYDSSGRPIEVNEMTLTGDRYELVYEIPAD</sequence>
<dbReference type="SUPFAM" id="SSF64288">
    <property type="entry name" value="Chorismate lyase-like"/>
    <property type="match status" value="1"/>
</dbReference>
<proteinExistence type="predicted"/>
<dbReference type="SMART" id="SM00345">
    <property type="entry name" value="HTH_GNTR"/>
    <property type="match status" value="1"/>
</dbReference>
<dbReference type="PROSITE" id="PS50949">
    <property type="entry name" value="HTH_GNTR"/>
    <property type="match status" value="1"/>
</dbReference>
<dbReference type="Pfam" id="PF07702">
    <property type="entry name" value="UTRA"/>
    <property type="match status" value="1"/>
</dbReference>
<dbReference type="PANTHER" id="PTHR44846">
    <property type="entry name" value="MANNOSYL-D-GLYCERATE TRANSPORT/METABOLISM SYSTEM REPRESSOR MNGR-RELATED"/>
    <property type="match status" value="1"/>
</dbReference>
<evidence type="ECO:0000256" key="1">
    <source>
        <dbReference type="ARBA" id="ARBA00023015"/>
    </source>
</evidence>
<evidence type="ECO:0000256" key="2">
    <source>
        <dbReference type="ARBA" id="ARBA00023125"/>
    </source>
</evidence>